<gene>
    <name evidence="1" type="ORF">KDK92_04580</name>
</gene>
<dbReference type="Gene3D" id="3.40.630.30">
    <property type="match status" value="1"/>
</dbReference>
<keyword evidence="2" id="KW-1185">Reference proteome</keyword>
<dbReference type="AlphaFoldDB" id="A0A9J6NWW4"/>
<sequence length="306" mass="36162">MAISKRNFKCERDFERVNRFLSDTYILNQRVYNWENARWSFNRFCIHNNEEATGNRLWESGVQIWEDGGVIVGVCHYEDPGDYFLQIHPEYKEIEEEMLVWAMKNCRELYPNIENIHVSSHFDDEKRKSLLLKYGGIKNEFVDDNRKLTISREFELPDLPEGYKIINIDTSNRNMCEKVSRLYTKIWPTSVYMPNGETVMSFINSPAFNSELSFVVVNEKDEYVAFYVLWSDSYNKHAHLYPFGIDPKYRESVIPKVILGVGINTIYNRGFESLTLSAWYSEEEEVVFESFEFVKTGYGETYKLTL</sequence>
<organism evidence="1 2">
    <name type="scientific">Oceanirhabdus seepicola</name>
    <dbReference type="NCBI Taxonomy" id="2828781"/>
    <lineage>
        <taxon>Bacteria</taxon>
        <taxon>Bacillati</taxon>
        <taxon>Bacillota</taxon>
        <taxon>Clostridia</taxon>
        <taxon>Eubacteriales</taxon>
        <taxon>Clostridiaceae</taxon>
        <taxon>Oceanirhabdus</taxon>
    </lineage>
</organism>
<reference evidence="1" key="1">
    <citation type="journal article" date="2021" name="mSystems">
        <title>Bacteria and Archaea Synergistically Convert Glycine Betaine to Biogenic Methane in the Formosa Cold Seep of the South China Sea.</title>
        <authorList>
            <person name="Li L."/>
            <person name="Zhang W."/>
            <person name="Zhang S."/>
            <person name="Song L."/>
            <person name="Sun Q."/>
            <person name="Zhang H."/>
            <person name="Xiang H."/>
            <person name="Dong X."/>
        </authorList>
    </citation>
    <scope>NUCLEOTIDE SEQUENCE</scope>
    <source>
        <strain evidence="1">ZWT</strain>
    </source>
</reference>
<dbReference type="EMBL" id="JAGSOJ010000001">
    <property type="protein sequence ID" value="MCM1989007.1"/>
    <property type="molecule type" value="Genomic_DNA"/>
</dbReference>
<proteinExistence type="predicted"/>
<dbReference type="RefSeq" id="WP_250857873.1">
    <property type="nucleotide sequence ID" value="NZ_JAGSOJ010000001.1"/>
</dbReference>
<comment type="caution">
    <text evidence="1">The sequence shown here is derived from an EMBL/GenBank/DDBJ whole genome shotgun (WGS) entry which is preliminary data.</text>
</comment>
<protein>
    <recommendedName>
        <fullName evidence="3">GNAT family N-acetyltransferase</fullName>
    </recommendedName>
</protein>
<name>A0A9J6NWW4_9CLOT</name>
<evidence type="ECO:0008006" key="3">
    <source>
        <dbReference type="Google" id="ProtNLM"/>
    </source>
</evidence>
<dbReference type="Proteomes" id="UP001056429">
    <property type="component" value="Unassembled WGS sequence"/>
</dbReference>
<dbReference type="InterPro" id="IPR016181">
    <property type="entry name" value="Acyl_CoA_acyltransferase"/>
</dbReference>
<evidence type="ECO:0000313" key="1">
    <source>
        <dbReference type="EMBL" id="MCM1989007.1"/>
    </source>
</evidence>
<accession>A0A9J6NWW4</accession>
<dbReference type="SUPFAM" id="SSF55729">
    <property type="entry name" value="Acyl-CoA N-acyltransferases (Nat)"/>
    <property type="match status" value="1"/>
</dbReference>
<reference evidence="1" key="2">
    <citation type="submission" date="2021-04" db="EMBL/GenBank/DDBJ databases">
        <authorList>
            <person name="Dong X."/>
        </authorList>
    </citation>
    <scope>NUCLEOTIDE SEQUENCE</scope>
    <source>
        <strain evidence="1">ZWT</strain>
    </source>
</reference>
<evidence type="ECO:0000313" key="2">
    <source>
        <dbReference type="Proteomes" id="UP001056429"/>
    </source>
</evidence>